<accession>A0A812RJ56</accession>
<gene>
    <name evidence="2" type="ORF">SNAT2548_LOCUS24191</name>
</gene>
<keyword evidence="3" id="KW-1185">Reference proteome</keyword>
<evidence type="ECO:0000313" key="2">
    <source>
        <dbReference type="EMBL" id="CAE7444533.1"/>
    </source>
</evidence>
<dbReference type="AlphaFoldDB" id="A0A812RJ56"/>
<dbReference type="Proteomes" id="UP000604046">
    <property type="component" value="Unassembled WGS sequence"/>
</dbReference>
<reference evidence="2" key="1">
    <citation type="submission" date="2021-02" db="EMBL/GenBank/DDBJ databases">
        <authorList>
            <person name="Dougan E. K."/>
            <person name="Rhodes N."/>
            <person name="Thang M."/>
            <person name="Chan C."/>
        </authorList>
    </citation>
    <scope>NUCLEOTIDE SEQUENCE</scope>
</reference>
<sequence>MRPVFRACITGLPPQSAPASPGKLALADFCARLVSLMLGNLVRRKLRFVGRGALPGPRLWNAAARPSNSENCGAARVSSMRGTHSGVARARPAGCKMRRRGAR</sequence>
<dbReference type="EMBL" id="CAJNDS010002349">
    <property type="protein sequence ID" value="CAE7444533.1"/>
    <property type="molecule type" value="Genomic_DNA"/>
</dbReference>
<evidence type="ECO:0000313" key="3">
    <source>
        <dbReference type="Proteomes" id="UP000604046"/>
    </source>
</evidence>
<organism evidence="2 3">
    <name type="scientific">Symbiodinium natans</name>
    <dbReference type="NCBI Taxonomy" id="878477"/>
    <lineage>
        <taxon>Eukaryota</taxon>
        <taxon>Sar</taxon>
        <taxon>Alveolata</taxon>
        <taxon>Dinophyceae</taxon>
        <taxon>Suessiales</taxon>
        <taxon>Symbiodiniaceae</taxon>
        <taxon>Symbiodinium</taxon>
    </lineage>
</organism>
<proteinExistence type="predicted"/>
<name>A0A812RJ56_9DINO</name>
<comment type="caution">
    <text evidence="2">The sequence shown here is derived from an EMBL/GenBank/DDBJ whole genome shotgun (WGS) entry which is preliminary data.</text>
</comment>
<evidence type="ECO:0000256" key="1">
    <source>
        <dbReference type="SAM" id="MobiDB-lite"/>
    </source>
</evidence>
<feature type="region of interest" description="Disordered" evidence="1">
    <location>
        <begin position="73"/>
        <end position="103"/>
    </location>
</feature>
<protein>
    <submittedName>
        <fullName evidence="2">Uncharacterized protein</fullName>
    </submittedName>
</protein>